<dbReference type="PANTHER" id="PTHR23352:SF2">
    <property type="entry name" value="NEURAL PROLIFERATION DIFFERENTIATION AND CONTROL PROTEIN 1"/>
    <property type="match status" value="1"/>
</dbReference>
<dbReference type="Bgee" id="ENSORLG00000028127">
    <property type="expression patterns" value="Expressed in heart and 14 other cell types or tissues"/>
</dbReference>
<protein>
    <submittedName>
        <fullName evidence="3">Neural proliferation, differentiation and control, 1a</fullName>
    </submittedName>
</protein>
<gene>
    <name evidence="3" type="primary">npdc1a</name>
</gene>
<sequence>MLLPSSPRCRRQRRASLLVLAAFLLLIPVSASLPAWTGCPSRSVCQNQKRVNCKAGSECGPCLPSHEEAEDGRCVPRKLGKVKTFSDLEEEIDLIAKQEKIRKKPTKQKPVFLSVQRDREEGLTDTWKLKDRLLADVLLTSTEAPRHTTADLPNKTTLQSKVKGAIGHGGPHVVQTSKNDNIIIILVSVFVVMGTVAVIMAVACYVKLQTESRLAEKVDYPAFKGTGVSSAKTTATPMGDNTLAKSAQMYHYKHQKQQMISMGNNKPEQKPVDSEFTSDEEEVGGGFTVYECPGLAPVGRHAPSCSLTRISETNVLHFLLHRLERWR</sequence>
<dbReference type="GO" id="GO:0016020">
    <property type="term" value="C:membrane"/>
    <property type="evidence" value="ECO:0007669"/>
    <property type="project" value="InterPro"/>
</dbReference>
<reference evidence="3 4" key="1">
    <citation type="journal article" date="2007" name="Nature">
        <title>The medaka draft genome and insights into vertebrate genome evolution.</title>
        <authorList>
            <person name="Kasahara M."/>
            <person name="Naruse K."/>
            <person name="Sasaki S."/>
            <person name="Nakatani Y."/>
            <person name="Qu W."/>
            <person name="Ahsan B."/>
            <person name="Yamada T."/>
            <person name="Nagayasu Y."/>
            <person name="Doi K."/>
            <person name="Kasai Y."/>
            <person name="Jindo T."/>
            <person name="Kobayashi D."/>
            <person name="Shimada A."/>
            <person name="Toyoda A."/>
            <person name="Kuroki Y."/>
            <person name="Fujiyama A."/>
            <person name="Sasaki T."/>
            <person name="Shimizu A."/>
            <person name="Asakawa S."/>
            <person name="Shimizu N."/>
            <person name="Hashimoto S."/>
            <person name="Yang J."/>
            <person name="Lee Y."/>
            <person name="Matsushima K."/>
            <person name="Sugano S."/>
            <person name="Sakaizumi M."/>
            <person name="Narita T."/>
            <person name="Ohishi K."/>
            <person name="Haga S."/>
            <person name="Ohta F."/>
            <person name="Nomoto H."/>
            <person name="Nogata K."/>
            <person name="Morishita T."/>
            <person name="Endo T."/>
            <person name="Shin-I T."/>
            <person name="Takeda H."/>
            <person name="Morishita S."/>
            <person name="Kohara Y."/>
        </authorList>
    </citation>
    <scope>NUCLEOTIDE SEQUENCE [LARGE SCALE GENOMIC DNA]</scope>
    <source>
        <strain evidence="3 4">Hd-rR</strain>
    </source>
</reference>
<evidence type="ECO:0000256" key="2">
    <source>
        <dbReference type="SAM" id="SignalP"/>
    </source>
</evidence>
<evidence type="ECO:0000313" key="4">
    <source>
        <dbReference type="Proteomes" id="UP000001038"/>
    </source>
</evidence>
<proteinExistence type="predicted"/>
<dbReference type="InParanoid" id="A0A3B3IHS9"/>
<feature type="chain" id="PRO_5017187225" evidence="2">
    <location>
        <begin position="32"/>
        <end position="327"/>
    </location>
</feature>
<reference evidence="3" key="3">
    <citation type="submission" date="2025-09" db="UniProtKB">
        <authorList>
            <consortium name="Ensembl"/>
        </authorList>
    </citation>
    <scope>IDENTIFICATION</scope>
    <source>
        <strain evidence="3">Hd-rR</strain>
    </source>
</reference>
<evidence type="ECO:0000256" key="1">
    <source>
        <dbReference type="SAM" id="Phobius"/>
    </source>
</evidence>
<dbReference type="AlphaFoldDB" id="A0A3B3IHS9"/>
<feature type="transmembrane region" description="Helical" evidence="1">
    <location>
        <begin position="182"/>
        <end position="206"/>
    </location>
</feature>
<dbReference type="Proteomes" id="UP000001038">
    <property type="component" value="Chromosome 12"/>
</dbReference>
<keyword evidence="4" id="KW-1185">Reference proteome</keyword>
<dbReference type="GeneTree" id="ENSGT00440000038604"/>
<evidence type="ECO:0000313" key="3">
    <source>
        <dbReference type="Ensembl" id="ENSORLP00000043374.1"/>
    </source>
</evidence>
<dbReference type="Pfam" id="PF06809">
    <property type="entry name" value="NPDC1"/>
    <property type="match status" value="2"/>
</dbReference>
<dbReference type="PANTHER" id="PTHR23352">
    <property type="entry name" value="NEURAL PROLIFERATION DIFFERENTIATION AND CONTROL PROTEIN-1 NPDC-1 PROTEIN"/>
    <property type="match status" value="1"/>
</dbReference>
<keyword evidence="2" id="KW-0732">Signal</keyword>
<organism evidence="3 4">
    <name type="scientific">Oryzias latipes</name>
    <name type="common">Japanese rice fish</name>
    <name type="synonym">Japanese killifish</name>
    <dbReference type="NCBI Taxonomy" id="8090"/>
    <lineage>
        <taxon>Eukaryota</taxon>
        <taxon>Metazoa</taxon>
        <taxon>Chordata</taxon>
        <taxon>Craniata</taxon>
        <taxon>Vertebrata</taxon>
        <taxon>Euteleostomi</taxon>
        <taxon>Actinopterygii</taxon>
        <taxon>Neopterygii</taxon>
        <taxon>Teleostei</taxon>
        <taxon>Neoteleostei</taxon>
        <taxon>Acanthomorphata</taxon>
        <taxon>Ovalentaria</taxon>
        <taxon>Atherinomorphae</taxon>
        <taxon>Beloniformes</taxon>
        <taxon>Adrianichthyidae</taxon>
        <taxon>Oryziinae</taxon>
        <taxon>Oryzias</taxon>
    </lineage>
</organism>
<keyword evidence="1" id="KW-0812">Transmembrane</keyword>
<dbReference type="Ensembl" id="ENSORLT00000036635.1">
    <property type="protein sequence ID" value="ENSORLP00000043374.1"/>
    <property type="gene ID" value="ENSORLG00000028127.1"/>
</dbReference>
<dbReference type="InterPro" id="IPR009635">
    <property type="entry name" value="NPDC1"/>
</dbReference>
<accession>A0A3B3IHS9</accession>
<name>A0A3B3IHS9_ORYLA</name>
<keyword evidence="1" id="KW-0472">Membrane</keyword>
<feature type="signal peptide" evidence="2">
    <location>
        <begin position="1"/>
        <end position="31"/>
    </location>
</feature>
<keyword evidence="1" id="KW-1133">Transmembrane helix</keyword>
<reference evidence="3" key="2">
    <citation type="submission" date="2025-08" db="UniProtKB">
        <authorList>
            <consortium name="Ensembl"/>
        </authorList>
    </citation>
    <scope>IDENTIFICATION</scope>
    <source>
        <strain evidence="3">Hd-rR</strain>
    </source>
</reference>